<dbReference type="EMBL" id="RCVZ01000005">
    <property type="protein sequence ID" value="RLQ95865.1"/>
    <property type="molecule type" value="Genomic_DNA"/>
</dbReference>
<evidence type="ECO:0000313" key="3">
    <source>
        <dbReference type="Proteomes" id="UP000276770"/>
    </source>
</evidence>
<dbReference type="SUPFAM" id="SSF55718">
    <property type="entry name" value="SCP-like"/>
    <property type="match status" value="1"/>
</dbReference>
<dbReference type="PANTHER" id="PTHR37817">
    <property type="entry name" value="N-ACETYLTRANSFERASE EIS"/>
    <property type="match status" value="1"/>
</dbReference>
<dbReference type="Gene3D" id="3.40.630.30">
    <property type="match status" value="2"/>
</dbReference>
<dbReference type="InterPro" id="IPR016181">
    <property type="entry name" value="Acyl_CoA_acyltransferase"/>
</dbReference>
<dbReference type="GO" id="GO:0034069">
    <property type="term" value="F:aminoglycoside N-acetyltransferase activity"/>
    <property type="evidence" value="ECO:0007669"/>
    <property type="project" value="TreeGrafter"/>
</dbReference>
<organism evidence="2 3">
    <name type="scientific">Falsibacillus albus</name>
    <dbReference type="NCBI Taxonomy" id="2478915"/>
    <lineage>
        <taxon>Bacteria</taxon>
        <taxon>Bacillati</taxon>
        <taxon>Bacillota</taxon>
        <taxon>Bacilli</taxon>
        <taxon>Bacillales</taxon>
        <taxon>Bacillaceae</taxon>
        <taxon>Falsibacillus</taxon>
    </lineage>
</organism>
<dbReference type="InterPro" id="IPR051554">
    <property type="entry name" value="Acetyltransferase_Eis"/>
</dbReference>
<dbReference type="AlphaFoldDB" id="A0A3L7JZW7"/>
<dbReference type="InterPro" id="IPR000182">
    <property type="entry name" value="GNAT_dom"/>
</dbReference>
<dbReference type="Proteomes" id="UP000276770">
    <property type="component" value="Unassembled WGS sequence"/>
</dbReference>
<accession>A0A3L7JZW7</accession>
<gene>
    <name evidence="2" type="ORF">D9X91_09620</name>
</gene>
<name>A0A3L7JZW7_9BACI</name>
<dbReference type="OrthoDB" id="9768284at2"/>
<dbReference type="Pfam" id="PF17668">
    <property type="entry name" value="Acetyltransf_17"/>
    <property type="match status" value="1"/>
</dbReference>
<dbReference type="CDD" id="cd04301">
    <property type="entry name" value="NAT_SF"/>
    <property type="match status" value="1"/>
</dbReference>
<keyword evidence="3" id="KW-1185">Reference proteome</keyword>
<dbReference type="InterPro" id="IPR036527">
    <property type="entry name" value="SCP2_sterol-bd_dom_sf"/>
</dbReference>
<reference evidence="2 3" key="1">
    <citation type="submission" date="2018-10" db="EMBL/GenBank/DDBJ databases">
        <title>Falsibacillus sp. genome draft.</title>
        <authorList>
            <person name="Shi S."/>
        </authorList>
    </citation>
    <scope>NUCLEOTIDE SEQUENCE [LARGE SCALE GENOMIC DNA]</scope>
    <source>
        <strain evidence="2 3">GY 10110</strain>
    </source>
</reference>
<dbReference type="Pfam" id="PF13527">
    <property type="entry name" value="Acetyltransf_9"/>
    <property type="match status" value="1"/>
</dbReference>
<sequence>MEIVELTKDQYIDSIRLSMYAFQYDVPDEKMEERKKNISNHKIFGIYDQDTLAAKLHIIPFRLWLQGKKWDMGGIAGVATYPEYRRKGHVRKLIMHSLKVMKEQKQTISMLHPFSIPFYRKFGWELFVDRKKIHLLKADLIFMPRQEGFIKRLKKESHTDYIEDIYESFASQFSGMLNRDRDWWMNNVYGNEQIAVYFNEQKKAEGYLLYSVVKSHMKVEEFVSLSPASRAGLWNFICQHDSMVNSVEIEISQHEPLSFMMPNPRVKMELHPYFMCRIVDVKDFLEKYEWNWGDEEELFLHINDPLAEWNDQSFIVTRKGVQSIAKTENTKGIRMQINALSTMCFGYKNPMELWELGAIHCSRDEAVRLNNMLKVDRPFLYDFF</sequence>
<evidence type="ECO:0000259" key="1">
    <source>
        <dbReference type="PROSITE" id="PS51186"/>
    </source>
</evidence>
<dbReference type="RefSeq" id="WP_121680391.1">
    <property type="nucleotide sequence ID" value="NZ_RCVZ01000005.1"/>
</dbReference>
<keyword evidence="2" id="KW-0808">Transferase</keyword>
<feature type="domain" description="N-acetyltransferase" evidence="1">
    <location>
        <begin position="1"/>
        <end position="146"/>
    </location>
</feature>
<dbReference type="Pfam" id="PF13530">
    <property type="entry name" value="SCP2_2"/>
    <property type="match status" value="1"/>
</dbReference>
<proteinExistence type="predicted"/>
<dbReference type="InterPro" id="IPR041380">
    <property type="entry name" value="Acetyltransf_17"/>
</dbReference>
<comment type="caution">
    <text evidence="2">The sequence shown here is derived from an EMBL/GenBank/DDBJ whole genome shotgun (WGS) entry which is preliminary data.</text>
</comment>
<dbReference type="InterPro" id="IPR025559">
    <property type="entry name" value="Eis_dom"/>
</dbReference>
<dbReference type="SUPFAM" id="SSF55729">
    <property type="entry name" value="Acyl-CoA N-acyltransferases (Nat)"/>
    <property type="match status" value="1"/>
</dbReference>
<dbReference type="GO" id="GO:0030649">
    <property type="term" value="P:aminoglycoside antibiotic catabolic process"/>
    <property type="evidence" value="ECO:0007669"/>
    <property type="project" value="TreeGrafter"/>
</dbReference>
<dbReference type="PANTHER" id="PTHR37817:SF1">
    <property type="entry name" value="N-ACETYLTRANSFERASE EIS"/>
    <property type="match status" value="1"/>
</dbReference>
<dbReference type="PROSITE" id="PS51186">
    <property type="entry name" value="GNAT"/>
    <property type="match status" value="1"/>
</dbReference>
<dbReference type="Gene3D" id="3.30.1050.10">
    <property type="entry name" value="SCP2 sterol-binding domain"/>
    <property type="match status" value="1"/>
</dbReference>
<evidence type="ECO:0000313" key="2">
    <source>
        <dbReference type="EMBL" id="RLQ95865.1"/>
    </source>
</evidence>
<protein>
    <submittedName>
        <fullName evidence="2">GNAT family N-acetyltransferase</fullName>
    </submittedName>
</protein>